<dbReference type="InterPro" id="IPR035976">
    <property type="entry name" value="Sushi/SCR/CCP_sf"/>
</dbReference>
<feature type="disulfide bond" evidence="3">
    <location>
        <begin position="253"/>
        <end position="280"/>
    </location>
</feature>
<sequence>MPCELFIQKMGCRAGLYNMLLLNLYSVFISTEGACPSGWTWNTRVSGVCYKILPTSRTYHEQKNVCRRENGHLASIHSQNEINAIKSLLQPSSGSYYIGLNDISVDRRWVYSDSTPYDFSNWEEGEPNHLDDEDCVEMKTDGRWNDIPCSRSFKGICKREEPCDLPDIQSSALGTTPTSRTYESGSSVNYYCAEGFTLLGSSTARCSSGAWQPSTVPHCKAKPCSLPVIESNALEISVITEEYESGSSINYYCAEGYVINGSSSAVCLYGEWIPPTPPECEAKPCSLPVIESNALEISVITEEYESGSSINYYCAEGYVINGSSSAVCLYGEWIPPTPPECEAQPCSLPFIKGTAIKFNATKKQYENGSSIDYYCAEGYVINGSSSAVCLYGDWIPSNIPGCQEAVEQEEGIAGVPSPFVIGILCLLAIAVIICIVAYKLKKGSKCHQAPETKCGPNESFAMHNIYHKNTLKSVDEFSRNKLNLLERIYSGLFGPVYRATAVGLFRQHEETTVQIVFLEDNSTEVNKMNFRSMVETYGSMKLHPNVLSFYGYSFSSDPMFLILEYPVGGNLKEYLQNRMGDMTQRLPDSELITFALQIIMGLDYISSRNCVHMDLKASKVLLNHDLVCKISDFRPVPKSAAVSNIYSTSVEVSTLCTSLKSIFLLKIL</sequence>
<comment type="caution">
    <text evidence="9">The sequence shown here is derived from an EMBL/GenBank/DDBJ whole genome shotgun (WGS) entry which is preliminary data.</text>
</comment>
<dbReference type="InterPro" id="IPR050111">
    <property type="entry name" value="C-type_lectin/snaclec_domain"/>
</dbReference>
<keyword evidence="1 5" id="KW-0732">Signal</keyword>
<evidence type="ECO:0000256" key="5">
    <source>
        <dbReference type="SAM" id="SignalP"/>
    </source>
</evidence>
<feature type="transmembrane region" description="Helical" evidence="4">
    <location>
        <begin position="419"/>
        <end position="438"/>
    </location>
</feature>
<dbReference type="InterPro" id="IPR000719">
    <property type="entry name" value="Prot_kinase_dom"/>
</dbReference>
<feature type="disulfide bond" evidence="3">
    <location>
        <begin position="314"/>
        <end position="341"/>
    </location>
</feature>
<dbReference type="PANTHER" id="PTHR22803">
    <property type="entry name" value="MANNOSE, PHOSPHOLIPASE, LECTIN RECEPTOR RELATED"/>
    <property type="match status" value="1"/>
</dbReference>
<dbReference type="Gene3D" id="3.10.100.10">
    <property type="entry name" value="Mannose-Binding Protein A, subunit A"/>
    <property type="match status" value="1"/>
</dbReference>
<evidence type="ECO:0000256" key="2">
    <source>
        <dbReference type="ARBA" id="ARBA00023157"/>
    </source>
</evidence>
<dbReference type="InterPro" id="IPR016186">
    <property type="entry name" value="C-type_lectin-like/link_sf"/>
</dbReference>
<dbReference type="AlphaFoldDB" id="A0A9Q1CCD9"/>
<protein>
    <submittedName>
        <fullName evidence="9">Complement factor H</fullName>
    </submittedName>
</protein>
<feature type="disulfide bond" evidence="3">
    <location>
        <begin position="346"/>
        <end position="389"/>
    </location>
</feature>
<feature type="disulfide bond" evidence="3">
    <location>
        <begin position="375"/>
        <end position="402"/>
    </location>
</feature>
<dbReference type="GO" id="GO:0005524">
    <property type="term" value="F:ATP binding"/>
    <property type="evidence" value="ECO:0007669"/>
    <property type="project" value="InterPro"/>
</dbReference>
<dbReference type="InterPro" id="IPR001304">
    <property type="entry name" value="C-type_lectin-like"/>
</dbReference>
<dbReference type="OrthoDB" id="441660at2759"/>
<dbReference type="SUPFAM" id="SSF56112">
    <property type="entry name" value="Protein kinase-like (PK-like)"/>
    <property type="match status" value="1"/>
</dbReference>
<dbReference type="SUPFAM" id="SSF57535">
    <property type="entry name" value="Complement control module/SCR domain"/>
    <property type="match status" value="4"/>
</dbReference>
<dbReference type="Gene3D" id="2.10.70.10">
    <property type="entry name" value="Complement Module, domain 1"/>
    <property type="match status" value="4"/>
</dbReference>
<keyword evidence="10" id="KW-1185">Reference proteome</keyword>
<evidence type="ECO:0000256" key="3">
    <source>
        <dbReference type="PROSITE-ProRule" id="PRU00302"/>
    </source>
</evidence>
<gene>
    <name evidence="9" type="ORF">HOLleu_13084</name>
</gene>
<dbReference type="SMART" id="SM00032">
    <property type="entry name" value="CCP"/>
    <property type="match status" value="4"/>
</dbReference>
<reference evidence="9" key="1">
    <citation type="submission" date="2021-10" db="EMBL/GenBank/DDBJ databases">
        <title>Tropical sea cucumber genome reveals ecological adaptation and Cuvierian tubules defense mechanism.</title>
        <authorList>
            <person name="Chen T."/>
        </authorList>
    </citation>
    <scope>NUCLEOTIDE SEQUENCE</scope>
    <source>
        <strain evidence="9">Nanhai2018</strain>
        <tissue evidence="9">Muscle</tissue>
    </source>
</reference>
<feature type="disulfide bond" evidence="3">
    <location>
        <begin position="285"/>
        <end position="328"/>
    </location>
</feature>
<dbReference type="CDD" id="cd00033">
    <property type="entry name" value="CCP"/>
    <property type="match status" value="4"/>
</dbReference>
<evidence type="ECO:0000259" key="8">
    <source>
        <dbReference type="PROSITE" id="PS50923"/>
    </source>
</evidence>
<feature type="domain" description="Sushi" evidence="8">
    <location>
        <begin position="222"/>
        <end position="282"/>
    </location>
</feature>
<dbReference type="SUPFAM" id="SSF56436">
    <property type="entry name" value="C-type lectin-like"/>
    <property type="match status" value="1"/>
</dbReference>
<dbReference type="Pfam" id="PF00084">
    <property type="entry name" value="Sushi"/>
    <property type="match status" value="4"/>
</dbReference>
<dbReference type="PROSITE" id="PS50011">
    <property type="entry name" value="PROTEIN_KINASE_DOM"/>
    <property type="match status" value="1"/>
</dbReference>
<feature type="domain" description="Protein kinase" evidence="6">
    <location>
        <begin position="482"/>
        <end position="668"/>
    </location>
</feature>
<name>A0A9Q1CCD9_HOLLE</name>
<dbReference type="PROSITE" id="PS50923">
    <property type="entry name" value="SUSHI"/>
    <property type="match status" value="4"/>
</dbReference>
<feature type="domain" description="Sushi" evidence="8">
    <location>
        <begin position="344"/>
        <end position="404"/>
    </location>
</feature>
<feature type="domain" description="Sushi" evidence="8">
    <location>
        <begin position="283"/>
        <end position="343"/>
    </location>
</feature>
<dbReference type="InterPro" id="IPR016187">
    <property type="entry name" value="CTDL_fold"/>
</dbReference>
<dbReference type="Proteomes" id="UP001152320">
    <property type="component" value="Chromosome 5"/>
</dbReference>
<evidence type="ECO:0000313" key="10">
    <source>
        <dbReference type="Proteomes" id="UP001152320"/>
    </source>
</evidence>
<feature type="domain" description="Sushi" evidence="8">
    <location>
        <begin position="161"/>
        <end position="221"/>
    </location>
</feature>
<accession>A0A9Q1CCD9</accession>
<evidence type="ECO:0000259" key="6">
    <source>
        <dbReference type="PROSITE" id="PS50011"/>
    </source>
</evidence>
<dbReference type="Pfam" id="PF00059">
    <property type="entry name" value="Lectin_C"/>
    <property type="match status" value="1"/>
</dbReference>
<keyword evidence="3" id="KW-0768">Sushi</keyword>
<dbReference type="Gene3D" id="3.30.200.20">
    <property type="entry name" value="Phosphorylase Kinase, domain 1"/>
    <property type="match status" value="1"/>
</dbReference>
<feature type="disulfide bond" evidence="3">
    <location>
        <begin position="192"/>
        <end position="219"/>
    </location>
</feature>
<keyword evidence="4" id="KW-0812">Transmembrane</keyword>
<organism evidence="9 10">
    <name type="scientific">Holothuria leucospilota</name>
    <name type="common">Black long sea cucumber</name>
    <name type="synonym">Mertensiothuria leucospilota</name>
    <dbReference type="NCBI Taxonomy" id="206669"/>
    <lineage>
        <taxon>Eukaryota</taxon>
        <taxon>Metazoa</taxon>
        <taxon>Echinodermata</taxon>
        <taxon>Eleutherozoa</taxon>
        <taxon>Echinozoa</taxon>
        <taxon>Holothuroidea</taxon>
        <taxon>Aspidochirotacea</taxon>
        <taxon>Aspidochirotida</taxon>
        <taxon>Holothuriidae</taxon>
        <taxon>Holothuria</taxon>
    </lineage>
</organism>
<feature type="chain" id="PRO_5040239171" evidence="5">
    <location>
        <begin position="34"/>
        <end position="668"/>
    </location>
</feature>
<evidence type="ECO:0000313" key="9">
    <source>
        <dbReference type="EMBL" id="KAJ8042099.1"/>
    </source>
</evidence>
<dbReference type="GO" id="GO:0004672">
    <property type="term" value="F:protein kinase activity"/>
    <property type="evidence" value="ECO:0007669"/>
    <property type="project" value="InterPro"/>
</dbReference>
<evidence type="ECO:0000256" key="4">
    <source>
        <dbReference type="SAM" id="Phobius"/>
    </source>
</evidence>
<dbReference type="InterPro" id="IPR011009">
    <property type="entry name" value="Kinase-like_dom_sf"/>
</dbReference>
<feature type="signal peptide" evidence="5">
    <location>
        <begin position="1"/>
        <end position="33"/>
    </location>
</feature>
<dbReference type="InterPro" id="IPR000436">
    <property type="entry name" value="Sushi_SCR_CCP_dom"/>
</dbReference>
<feature type="disulfide bond" evidence="3">
    <location>
        <begin position="224"/>
        <end position="267"/>
    </location>
</feature>
<keyword evidence="2 3" id="KW-1015">Disulfide bond</keyword>
<dbReference type="InterPro" id="IPR001245">
    <property type="entry name" value="Ser-Thr/Tyr_kinase_cat_dom"/>
</dbReference>
<dbReference type="CDD" id="cd00037">
    <property type="entry name" value="CLECT"/>
    <property type="match status" value="1"/>
</dbReference>
<feature type="disulfide bond" evidence="3">
    <location>
        <begin position="163"/>
        <end position="206"/>
    </location>
</feature>
<evidence type="ECO:0000256" key="1">
    <source>
        <dbReference type="ARBA" id="ARBA00022729"/>
    </source>
</evidence>
<feature type="domain" description="C-type lectin" evidence="7">
    <location>
        <begin position="45"/>
        <end position="158"/>
    </location>
</feature>
<dbReference type="Pfam" id="PF07714">
    <property type="entry name" value="PK_Tyr_Ser-Thr"/>
    <property type="match status" value="1"/>
</dbReference>
<proteinExistence type="predicted"/>
<evidence type="ECO:0000259" key="7">
    <source>
        <dbReference type="PROSITE" id="PS50041"/>
    </source>
</evidence>
<dbReference type="SMART" id="SM00034">
    <property type="entry name" value="CLECT"/>
    <property type="match status" value="1"/>
</dbReference>
<dbReference type="Gene3D" id="1.10.510.10">
    <property type="entry name" value="Transferase(Phosphotransferase) domain 1"/>
    <property type="match status" value="1"/>
</dbReference>
<dbReference type="EMBL" id="JAIZAY010000005">
    <property type="protein sequence ID" value="KAJ8042099.1"/>
    <property type="molecule type" value="Genomic_DNA"/>
</dbReference>
<keyword evidence="4" id="KW-0472">Membrane</keyword>
<dbReference type="PROSITE" id="PS50041">
    <property type="entry name" value="C_TYPE_LECTIN_2"/>
    <property type="match status" value="1"/>
</dbReference>
<keyword evidence="4" id="KW-1133">Transmembrane helix</keyword>